<name>A0AAV5UYU0_9BILA</name>
<keyword evidence="2" id="KW-1185">Reference proteome</keyword>
<dbReference type="AlphaFoldDB" id="A0AAV5UYU0"/>
<dbReference type="EMBL" id="BTSY01000001">
    <property type="protein sequence ID" value="GMT10914.1"/>
    <property type="molecule type" value="Genomic_DNA"/>
</dbReference>
<evidence type="ECO:0000313" key="2">
    <source>
        <dbReference type="Proteomes" id="UP001432322"/>
    </source>
</evidence>
<sequence>MSETLAKLGLNKLLVGIDVVNKRLSAQFLCLGRHNTVTDLAEYMVGTHCSHEGHEDEDFHFRVGDGGTDSPSHQLSSPFICEIRSYEVRLMRGRQSRDGDKQLVDSCSLRDLCQNETVCKTANSELRKRTKRILYSRSETKYPLCRNQSVTSEIIRQPS</sequence>
<organism evidence="1 2">
    <name type="scientific">Pristionchus fissidentatus</name>
    <dbReference type="NCBI Taxonomy" id="1538716"/>
    <lineage>
        <taxon>Eukaryota</taxon>
        <taxon>Metazoa</taxon>
        <taxon>Ecdysozoa</taxon>
        <taxon>Nematoda</taxon>
        <taxon>Chromadorea</taxon>
        <taxon>Rhabditida</taxon>
        <taxon>Rhabditina</taxon>
        <taxon>Diplogasteromorpha</taxon>
        <taxon>Diplogasteroidea</taxon>
        <taxon>Neodiplogasteridae</taxon>
        <taxon>Pristionchus</taxon>
    </lineage>
</organism>
<proteinExistence type="predicted"/>
<gene>
    <name evidence="1" type="ORF">PFISCL1PPCAC_2211</name>
</gene>
<dbReference type="Proteomes" id="UP001432322">
    <property type="component" value="Unassembled WGS sequence"/>
</dbReference>
<protein>
    <submittedName>
        <fullName evidence="1">Uncharacterized protein</fullName>
    </submittedName>
</protein>
<reference evidence="1" key="1">
    <citation type="submission" date="2023-10" db="EMBL/GenBank/DDBJ databases">
        <title>Genome assembly of Pristionchus species.</title>
        <authorList>
            <person name="Yoshida K."/>
            <person name="Sommer R.J."/>
        </authorList>
    </citation>
    <scope>NUCLEOTIDE SEQUENCE</scope>
    <source>
        <strain evidence="1">RS5133</strain>
    </source>
</reference>
<comment type="caution">
    <text evidence="1">The sequence shown here is derived from an EMBL/GenBank/DDBJ whole genome shotgun (WGS) entry which is preliminary data.</text>
</comment>
<evidence type="ECO:0000313" key="1">
    <source>
        <dbReference type="EMBL" id="GMT10914.1"/>
    </source>
</evidence>
<accession>A0AAV5UYU0</accession>